<feature type="region of interest" description="Disordered" evidence="1">
    <location>
        <begin position="21"/>
        <end position="108"/>
    </location>
</feature>
<dbReference type="Proteomes" id="UP000247536">
    <property type="component" value="Unassembled WGS sequence"/>
</dbReference>
<feature type="region of interest" description="Disordered" evidence="1">
    <location>
        <begin position="121"/>
        <end position="182"/>
    </location>
</feature>
<evidence type="ECO:0000256" key="1">
    <source>
        <dbReference type="SAM" id="MobiDB-lite"/>
    </source>
</evidence>
<proteinExistence type="predicted"/>
<organism evidence="2 3">
    <name type="scientific">Rhizobium wuzhouense</name>
    <dbReference type="NCBI Taxonomy" id="1986026"/>
    <lineage>
        <taxon>Bacteria</taxon>
        <taxon>Pseudomonadati</taxon>
        <taxon>Pseudomonadota</taxon>
        <taxon>Alphaproteobacteria</taxon>
        <taxon>Hyphomicrobiales</taxon>
        <taxon>Rhizobiaceae</taxon>
        <taxon>Rhizobium/Agrobacterium group</taxon>
        <taxon>Rhizobium</taxon>
    </lineage>
</organism>
<evidence type="ECO:0000313" key="3">
    <source>
        <dbReference type="Proteomes" id="UP000247536"/>
    </source>
</evidence>
<name>A0ABX5P048_9HYPH</name>
<protein>
    <submittedName>
        <fullName evidence="2">Uncharacterized protein</fullName>
    </submittedName>
</protein>
<comment type="caution">
    <text evidence="2">The sequence shown here is derived from an EMBL/GenBank/DDBJ whole genome shotgun (WGS) entry which is preliminary data.</text>
</comment>
<reference evidence="2 3" key="1">
    <citation type="submission" date="2018-06" db="EMBL/GenBank/DDBJ databases">
        <title>Rhizobium wuzhouense sp. nov., isolated from roots of Oryza officinalis.</title>
        <authorList>
            <person name="Yuan T."/>
        </authorList>
    </citation>
    <scope>NUCLEOTIDE SEQUENCE [LARGE SCALE GENOMIC DNA]</scope>
    <source>
        <strain evidence="2 3">W44</strain>
    </source>
</reference>
<sequence>MSVFIAGPPFGWRCGAWLPSDQWPRSGVPPSALPSWRRRSGVPPSALPGISPSRGEIGRRPLAAISADGERQRQRQKRRAKRWRAISPLEGEMSAQPTEGGGPKAHRHGWQRVLTGKLQCSGLPPSALPGISPSRGEIGRRPGSAISADGVAWSRARHGQRSPGRRAKRWRAISPLEGEMSA</sequence>
<dbReference type="EMBL" id="QJRY01000001">
    <property type="protein sequence ID" value="PYB76978.1"/>
    <property type="molecule type" value="Genomic_DNA"/>
</dbReference>
<accession>A0ABX5P048</accession>
<keyword evidence="3" id="KW-1185">Reference proteome</keyword>
<gene>
    <name evidence="2" type="ORF">DMY87_00885</name>
</gene>
<evidence type="ECO:0000313" key="2">
    <source>
        <dbReference type="EMBL" id="PYB76978.1"/>
    </source>
</evidence>
<feature type="compositionally biased region" description="Basic residues" evidence="1">
    <location>
        <begin position="155"/>
        <end position="171"/>
    </location>
</feature>
<feature type="compositionally biased region" description="Basic residues" evidence="1">
    <location>
        <begin position="74"/>
        <end position="84"/>
    </location>
</feature>